<comment type="subcellular location">
    <subcellularLocation>
        <location evidence="1">Membrane</location>
        <topology evidence="1">Multi-pass membrane protein</topology>
    </subcellularLocation>
</comment>
<dbReference type="SUPFAM" id="SSF90123">
    <property type="entry name" value="ABC transporter transmembrane region"/>
    <property type="match status" value="1"/>
</dbReference>
<evidence type="ECO:0000256" key="6">
    <source>
        <dbReference type="ARBA" id="ARBA00022840"/>
    </source>
</evidence>
<dbReference type="InterPro" id="IPR039421">
    <property type="entry name" value="Type_1_exporter"/>
</dbReference>
<name>A0AA88KLS4_NAELO</name>
<feature type="transmembrane region" description="Helical" evidence="10">
    <location>
        <begin position="214"/>
        <end position="232"/>
    </location>
</feature>
<feature type="transmembrane region" description="Helical" evidence="10">
    <location>
        <begin position="110"/>
        <end position="138"/>
    </location>
</feature>
<dbReference type="SUPFAM" id="SSF52540">
    <property type="entry name" value="P-loop containing nucleoside triphosphate hydrolases"/>
    <property type="match status" value="1"/>
</dbReference>
<dbReference type="CDD" id="cd03249">
    <property type="entry name" value="ABC_MTABC3_MDL1_MDL2"/>
    <property type="match status" value="1"/>
</dbReference>
<dbReference type="InterPro" id="IPR003439">
    <property type="entry name" value="ABC_transporter-like_ATP-bd"/>
</dbReference>
<keyword evidence="3" id="KW-0813">Transport</keyword>
<dbReference type="Gene3D" id="1.20.1560.10">
    <property type="entry name" value="ABC transporter type 1, transmembrane domain"/>
    <property type="match status" value="2"/>
</dbReference>
<comment type="similarity">
    <text evidence="2">Belongs to the ABC transporter superfamily. ABCB family. Multidrug resistance exporter (TC 3.A.1.201) subfamily.</text>
</comment>
<evidence type="ECO:0000259" key="12">
    <source>
        <dbReference type="PROSITE" id="PS50929"/>
    </source>
</evidence>
<feature type="transmembrane region" description="Helical" evidence="10">
    <location>
        <begin position="62"/>
        <end position="90"/>
    </location>
</feature>
<dbReference type="GO" id="GO:0005524">
    <property type="term" value="F:ATP binding"/>
    <property type="evidence" value="ECO:0007669"/>
    <property type="project" value="UniProtKB-KW"/>
</dbReference>
<keyword evidence="6" id="KW-0067">ATP-binding</keyword>
<dbReference type="SMART" id="SM00382">
    <property type="entry name" value="AAA"/>
    <property type="match status" value="1"/>
</dbReference>
<dbReference type="Pfam" id="PF00664">
    <property type="entry name" value="ABC_membrane"/>
    <property type="match status" value="1"/>
</dbReference>
<sequence length="627" mass="69212">MLEIQQPKETPNNDRVVDKSSDPSAPSFHHLDSLKEQIKDPREPTIRYLDHWNIFKSFGWSWILILLGMLGSMGTGVITLIFEFVFGDLINIFQPVNGVMPTQDEMRNAISIISLKFTGVAIGGMVSSFMAQFFLSWASERIGISLRKEYFNALTRQEVAFFDIKQTGALTVAMSEDISRIQDAWTNKLCSVMQHVTTIVVGLVLAFVSSPQMTGVTISTAPLMIAIGGIMGKFTEMISKRSGEIIAKSASKATEVVSSFKTVKSMGCEEREQEQFAFILKKLHLYGLLKAFTQGVSMGSENIIMWGTTALAFWYAIFSISQTFILLPDVSKAIISQRTLLLVIKRQPAIPFKGGKSLGQEVGKIEFKNVKFSYPSRPNVTVLKDFSLDIRMGQSIALVGPSGSGKSTIVGLLERFYDPEEGSVFIDGVDIKDIDPAWLHKNEPILFATTIRENIAYAVGNENVSDEQIEQAAKAANCHNFIMDLPNGYHTLLGEKGISLSGGQKQRVAIARALLQNPKILLLDEATSALDSESEALVQAALETLMKGRTSVSIAHRLSTIQNCDVIYVLVKGEIKEKGTHAELIATDDGIYRKLAEKQTVLGDSSYHSHHQDPQESSLDLEKTIKI</sequence>
<dbReference type="GO" id="GO:0016887">
    <property type="term" value="F:ATP hydrolysis activity"/>
    <property type="evidence" value="ECO:0007669"/>
    <property type="project" value="InterPro"/>
</dbReference>
<dbReference type="EMBL" id="PYSW02000029">
    <property type="protein sequence ID" value="KAG2379229.1"/>
    <property type="molecule type" value="Genomic_DNA"/>
</dbReference>
<dbReference type="InterPro" id="IPR027417">
    <property type="entry name" value="P-loop_NTPase"/>
</dbReference>
<proteinExistence type="inferred from homology"/>
<evidence type="ECO:0000256" key="5">
    <source>
        <dbReference type="ARBA" id="ARBA00022741"/>
    </source>
</evidence>
<evidence type="ECO:0000313" key="13">
    <source>
        <dbReference type="EMBL" id="KAG2379229.1"/>
    </source>
</evidence>
<feature type="region of interest" description="Disordered" evidence="9">
    <location>
        <begin position="603"/>
        <end position="627"/>
    </location>
</feature>
<feature type="transmembrane region" description="Helical" evidence="10">
    <location>
        <begin position="189"/>
        <end position="208"/>
    </location>
</feature>
<evidence type="ECO:0000256" key="8">
    <source>
        <dbReference type="ARBA" id="ARBA00023136"/>
    </source>
</evidence>
<evidence type="ECO:0000256" key="4">
    <source>
        <dbReference type="ARBA" id="ARBA00022692"/>
    </source>
</evidence>
<keyword evidence="5" id="KW-0547">Nucleotide-binding</keyword>
<keyword evidence="7 10" id="KW-1133">Transmembrane helix</keyword>
<organism evidence="13 14">
    <name type="scientific">Naegleria lovaniensis</name>
    <name type="common">Amoeba</name>
    <dbReference type="NCBI Taxonomy" id="51637"/>
    <lineage>
        <taxon>Eukaryota</taxon>
        <taxon>Discoba</taxon>
        <taxon>Heterolobosea</taxon>
        <taxon>Tetramitia</taxon>
        <taxon>Eutetramitia</taxon>
        <taxon>Vahlkampfiidae</taxon>
        <taxon>Naegleria</taxon>
    </lineage>
</organism>
<dbReference type="InterPro" id="IPR003593">
    <property type="entry name" value="AAA+_ATPase"/>
</dbReference>
<dbReference type="InterPro" id="IPR011527">
    <property type="entry name" value="ABC1_TM_dom"/>
</dbReference>
<dbReference type="PROSITE" id="PS00211">
    <property type="entry name" value="ABC_TRANSPORTER_1"/>
    <property type="match status" value="1"/>
</dbReference>
<dbReference type="GO" id="GO:0015421">
    <property type="term" value="F:ABC-type oligopeptide transporter activity"/>
    <property type="evidence" value="ECO:0007669"/>
    <property type="project" value="TreeGrafter"/>
</dbReference>
<evidence type="ECO:0000256" key="9">
    <source>
        <dbReference type="SAM" id="MobiDB-lite"/>
    </source>
</evidence>
<protein>
    <submittedName>
        <fullName evidence="13">Uncharacterized protein</fullName>
    </submittedName>
</protein>
<reference evidence="13 14" key="1">
    <citation type="journal article" date="2018" name="BMC Genomics">
        <title>The genome of Naegleria lovaniensis, the basis for a comparative approach to unravel pathogenicity factors of the human pathogenic amoeba N. fowleri.</title>
        <authorList>
            <person name="Liechti N."/>
            <person name="Schurch N."/>
            <person name="Bruggmann R."/>
            <person name="Wittwer M."/>
        </authorList>
    </citation>
    <scope>NUCLEOTIDE SEQUENCE [LARGE SCALE GENOMIC DNA]</scope>
    <source>
        <strain evidence="13 14">ATCC 30569</strain>
    </source>
</reference>
<evidence type="ECO:0000256" key="3">
    <source>
        <dbReference type="ARBA" id="ARBA00022448"/>
    </source>
</evidence>
<dbReference type="InterPro" id="IPR036640">
    <property type="entry name" value="ABC1_TM_sf"/>
</dbReference>
<feature type="transmembrane region" description="Helical" evidence="10">
    <location>
        <begin position="303"/>
        <end position="327"/>
    </location>
</feature>
<dbReference type="CDD" id="cd18577">
    <property type="entry name" value="ABC_6TM_Pgp_ABCB1_D1_like"/>
    <property type="match status" value="1"/>
</dbReference>
<dbReference type="AlphaFoldDB" id="A0AA88KLS4"/>
<comment type="caution">
    <text evidence="13">The sequence shown here is derived from an EMBL/GenBank/DDBJ whole genome shotgun (WGS) entry which is preliminary data.</text>
</comment>
<evidence type="ECO:0000259" key="11">
    <source>
        <dbReference type="PROSITE" id="PS50893"/>
    </source>
</evidence>
<evidence type="ECO:0000256" key="7">
    <source>
        <dbReference type="ARBA" id="ARBA00022989"/>
    </source>
</evidence>
<evidence type="ECO:0000256" key="2">
    <source>
        <dbReference type="ARBA" id="ARBA00007577"/>
    </source>
</evidence>
<feature type="domain" description="ABC transmembrane type-1" evidence="12">
    <location>
        <begin position="66"/>
        <end position="335"/>
    </location>
</feature>
<dbReference type="GO" id="GO:0090374">
    <property type="term" value="P:oligopeptide export from mitochondrion"/>
    <property type="evidence" value="ECO:0007669"/>
    <property type="project" value="TreeGrafter"/>
</dbReference>
<feature type="domain" description="ABC transporter" evidence="11">
    <location>
        <begin position="365"/>
        <end position="597"/>
    </location>
</feature>
<feature type="compositionally biased region" description="Basic and acidic residues" evidence="9">
    <location>
        <begin position="610"/>
        <end position="627"/>
    </location>
</feature>
<keyword evidence="14" id="KW-1185">Reference proteome</keyword>
<dbReference type="Proteomes" id="UP000816034">
    <property type="component" value="Unassembled WGS sequence"/>
</dbReference>
<gene>
    <name evidence="13" type="ORF">C9374_007368</name>
</gene>
<dbReference type="GO" id="GO:0005743">
    <property type="term" value="C:mitochondrial inner membrane"/>
    <property type="evidence" value="ECO:0007669"/>
    <property type="project" value="TreeGrafter"/>
</dbReference>
<dbReference type="InterPro" id="IPR017871">
    <property type="entry name" value="ABC_transporter-like_CS"/>
</dbReference>
<evidence type="ECO:0000256" key="1">
    <source>
        <dbReference type="ARBA" id="ARBA00004141"/>
    </source>
</evidence>
<evidence type="ECO:0000313" key="14">
    <source>
        <dbReference type="Proteomes" id="UP000816034"/>
    </source>
</evidence>
<dbReference type="PANTHER" id="PTHR43394:SF1">
    <property type="entry name" value="ATP-BINDING CASSETTE SUB-FAMILY B MEMBER 10, MITOCHONDRIAL"/>
    <property type="match status" value="1"/>
</dbReference>
<dbReference type="Pfam" id="PF00005">
    <property type="entry name" value="ABC_tran"/>
    <property type="match status" value="1"/>
</dbReference>
<dbReference type="GeneID" id="68099822"/>
<evidence type="ECO:0000256" key="10">
    <source>
        <dbReference type="SAM" id="Phobius"/>
    </source>
</evidence>
<keyword evidence="4 10" id="KW-0812">Transmembrane</keyword>
<dbReference type="Gene3D" id="3.40.50.300">
    <property type="entry name" value="P-loop containing nucleotide triphosphate hydrolases"/>
    <property type="match status" value="1"/>
</dbReference>
<dbReference type="PANTHER" id="PTHR43394">
    <property type="entry name" value="ATP-DEPENDENT PERMEASE MDL1, MITOCHONDRIAL"/>
    <property type="match status" value="1"/>
</dbReference>
<feature type="compositionally biased region" description="Basic and acidic residues" evidence="9">
    <location>
        <begin position="11"/>
        <end position="21"/>
    </location>
</feature>
<dbReference type="FunFam" id="3.40.50.300:FF:000205">
    <property type="entry name" value="ABC transporter B family member 4"/>
    <property type="match status" value="1"/>
</dbReference>
<dbReference type="PROSITE" id="PS50893">
    <property type="entry name" value="ABC_TRANSPORTER_2"/>
    <property type="match status" value="1"/>
</dbReference>
<feature type="region of interest" description="Disordered" evidence="9">
    <location>
        <begin position="1"/>
        <end position="29"/>
    </location>
</feature>
<keyword evidence="8 10" id="KW-0472">Membrane</keyword>
<dbReference type="PROSITE" id="PS50929">
    <property type="entry name" value="ABC_TM1F"/>
    <property type="match status" value="1"/>
</dbReference>
<dbReference type="RefSeq" id="XP_044546491.1">
    <property type="nucleotide sequence ID" value="XM_044697325.1"/>
</dbReference>
<accession>A0AA88KLS4</accession>